<dbReference type="GO" id="GO:0016832">
    <property type="term" value="F:aldehyde-lyase activity"/>
    <property type="evidence" value="ECO:0007669"/>
    <property type="project" value="TreeGrafter"/>
</dbReference>
<feature type="domain" description="HpcH/HpaI aldolase/citrate lyase" evidence="4">
    <location>
        <begin position="71"/>
        <end position="230"/>
    </location>
</feature>
<dbReference type="GO" id="GO:0005737">
    <property type="term" value="C:cytoplasm"/>
    <property type="evidence" value="ECO:0007669"/>
    <property type="project" value="TreeGrafter"/>
</dbReference>
<dbReference type="PANTHER" id="PTHR30502:SF0">
    <property type="entry name" value="PHOSPHOENOLPYRUVATE CARBOXYLASE FAMILY PROTEIN"/>
    <property type="match status" value="1"/>
</dbReference>
<keyword evidence="2" id="KW-0479">Metal-binding</keyword>
<dbReference type="EMBL" id="NVUL01000071">
    <property type="protein sequence ID" value="PCI75603.1"/>
    <property type="molecule type" value="Genomic_DNA"/>
</dbReference>
<keyword evidence="3" id="KW-0456">Lyase</keyword>
<dbReference type="Pfam" id="PF03328">
    <property type="entry name" value="HpcH_HpaI"/>
    <property type="match status" value="1"/>
</dbReference>
<reference evidence="6" key="1">
    <citation type="submission" date="2017-08" db="EMBL/GenBank/DDBJ databases">
        <title>A dynamic microbial community with high functional redundancy inhabits the cold, oxic subseafloor aquifer.</title>
        <authorList>
            <person name="Tully B.J."/>
            <person name="Wheat C.G."/>
            <person name="Glazer B.T."/>
            <person name="Huber J.A."/>
        </authorList>
    </citation>
    <scope>NUCLEOTIDE SEQUENCE [LARGE SCALE GENOMIC DNA]</scope>
</reference>
<evidence type="ECO:0000256" key="2">
    <source>
        <dbReference type="ARBA" id="ARBA00022723"/>
    </source>
</evidence>
<evidence type="ECO:0000313" key="6">
    <source>
        <dbReference type="Proteomes" id="UP000218767"/>
    </source>
</evidence>
<evidence type="ECO:0000313" key="5">
    <source>
        <dbReference type="EMBL" id="PCI75603.1"/>
    </source>
</evidence>
<dbReference type="SUPFAM" id="SSF51621">
    <property type="entry name" value="Phosphoenolpyruvate/pyruvate domain"/>
    <property type="match status" value="1"/>
</dbReference>
<accession>A0A2A4WZ33</accession>
<dbReference type="Proteomes" id="UP000218767">
    <property type="component" value="Unassembled WGS sequence"/>
</dbReference>
<sequence>MTLSKSIITAACIANVLFVPELSAQAESDNPVVEKLQQGSAVIGTFTRSPGVGLDFAIIDQQYGEFDIDGVRSAVSAMRANNNRISAVPIVRTPLAVRDAPEEVVKLLLDAGVYGLMFPDVETKAQATAAITSMQIGQGGVWPINPQGKLIAMIQIESPKGIENLDEILEVSGIGVLFLGPTDMAAFIGAEGPNAPEVETMVQEVLTVCLARNIACGYPIVAASPEDAERQTTERLAQGFQVLAVMTRAR</sequence>
<dbReference type="InterPro" id="IPR050251">
    <property type="entry name" value="HpcH-HpaI_aldolase"/>
</dbReference>
<name>A0A2A4WZ33_9GAMM</name>
<dbReference type="InterPro" id="IPR040442">
    <property type="entry name" value="Pyrv_kinase-like_dom_sf"/>
</dbReference>
<dbReference type="Gene3D" id="3.20.20.60">
    <property type="entry name" value="Phosphoenolpyruvate-binding domains"/>
    <property type="match status" value="1"/>
</dbReference>
<comment type="similarity">
    <text evidence="1">Belongs to the HpcH/HpaI aldolase family.</text>
</comment>
<gene>
    <name evidence="5" type="ORF">COB20_12455</name>
</gene>
<dbReference type="InterPro" id="IPR015813">
    <property type="entry name" value="Pyrv/PenolPyrv_kinase-like_dom"/>
</dbReference>
<evidence type="ECO:0000259" key="4">
    <source>
        <dbReference type="Pfam" id="PF03328"/>
    </source>
</evidence>
<evidence type="ECO:0000256" key="1">
    <source>
        <dbReference type="ARBA" id="ARBA00005568"/>
    </source>
</evidence>
<protein>
    <recommendedName>
        <fullName evidence="4">HpcH/HpaI aldolase/citrate lyase domain-containing protein</fullName>
    </recommendedName>
</protein>
<organism evidence="5 6">
    <name type="scientific">SAR86 cluster bacterium</name>
    <dbReference type="NCBI Taxonomy" id="2030880"/>
    <lineage>
        <taxon>Bacteria</taxon>
        <taxon>Pseudomonadati</taxon>
        <taxon>Pseudomonadota</taxon>
        <taxon>Gammaproteobacteria</taxon>
        <taxon>SAR86 cluster</taxon>
    </lineage>
</organism>
<dbReference type="InterPro" id="IPR005000">
    <property type="entry name" value="Aldolase/citrate-lyase_domain"/>
</dbReference>
<evidence type="ECO:0000256" key="3">
    <source>
        <dbReference type="ARBA" id="ARBA00023239"/>
    </source>
</evidence>
<dbReference type="AlphaFoldDB" id="A0A2A4WZ33"/>
<dbReference type="GO" id="GO:0046872">
    <property type="term" value="F:metal ion binding"/>
    <property type="evidence" value="ECO:0007669"/>
    <property type="project" value="UniProtKB-KW"/>
</dbReference>
<comment type="caution">
    <text evidence="5">The sequence shown here is derived from an EMBL/GenBank/DDBJ whole genome shotgun (WGS) entry which is preliminary data.</text>
</comment>
<dbReference type="PANTHER" id="PTHR30502">
    <property type="entry name" value="2-KETO-3-DEOXY-L-RHAMNONATE ALDOLASE"/>
    <property type="match status" value="1"/>
</dbReference>
<proteinExistence type="inferred from homology"/>